<evidence type="ECO:0000256" key="7">
    <source>
        <dbReference type="ARBA" id="ARBA00074946"/>
    </source>
</evidence>
<dbReference type="PANTHER" id="PTHR15735">
    <property type="entry name" value="FCH AND DOUBLE SH3 DOMAINS PROTEIN"/>
    <property type="match status" value="1"/>
</dbReference>
<dbReference type="GO" id="GO:0046872">
    <property type="term" value="F:metal ion binding"/>
    <property type="evidence" value="ECO:0007669"/>
    <property type="project" value="UniProtKB-KW"/>
</dbReference>
<keyword evidence="2" id="KW-0479">Metal-binding</keyword>
<dbReference type="SMART" id="SM00055">
    <property type="entry name" value="FCH"/>
    <property type="match status" value="1"/>
</dbReference>
<evidence type="ECO:0000256" key="6">
    <source>
        <dbReference type="ARBA" id="ARBA00061387"/>
    </source>
</evidence>
<dbReference type="InterPro" id="IPR001060">
    <property type="entry name" value="FCH_dom"/>
</dbReference>
<dbReference type="InterPro" id="IPR001452">
    <property type="entry name" value="SH3_domain"/>
</dbReference>
<proteinExistence type="inferred from homology"/>
<feature type="compositionally biased region" description="Low complexity" evidence="11">
    <location>
        <begin position="574"/>
        <end position="583"/>
    </location>
</feature>
<dbReference type="PROSITE" id="PS50002">
    <property type="entry name" value="SH3"/>
    <property type="match status" value="2"/>
</dbReference>
<dbReference type="SMART" id="SM00109">
    <property type="entry name" value="C1"/>
    <property type="match status" value="1"/>
</dbReference>
<dbReference type="PRINTS" id="PR00008">
    <property type="entry name" value="DAGPEDOMAIN"/>
</dbReference>
<dbReference type="Gene3D" id="3.30.60.20">
    <property type="match status" value="1"/>
</dbReference>
<evidence type="ECO:0000256" key="4">
    <source>
        <dbReference type="ARBA" id="ARBA00023054"/>
    </source>
</evidence>
<dbReference type="Gene3D" id="1.20.1270.60">
    <property type="entry name" value="Arfaptin homology (AH) domain/BAR domain"/>
    <property type="match status" value="1"/>
</dbReference>
<keyword evidence="1 8" id="KW-0728">SH3 domain</keyword>
<dbReference type="Gene3D" id="2.30.30.40">
    <property type="entry name" value="SH3 Domains"/>
    <property type="match status" value="2"/>
</dbReference>
<keyword evidence="4 9" id="KW-0175">Coiled coil</keyword>
<feature type="region of interest" description="Disordered" evidence="11">
    <location>
        <begin position="645"/>
        <end position="684"/>
    </location>
</feature>
<dbReference type="SUPFAM" id="SSF103657">
    <property type="entry name" value="BAR/IMD domain-like"/>
    <property type="match status" value="1"/>
</dbReference>
<dbReference type="GO" id="GO:0030864">
    <property type="term" value="C:cortical actin cytoskeleton"/>
    <property type="evidence" value="ECO:0007669"/>
    <property type="project" value="UniProtKB-ARBA"/>
</dbReference>
<dbReference type="InterPro" id="IPR031160">
    <property type="entry name" value="F_BAR_dom"/>
</dbReference>
<evidence type="ECO:0000313" key="16">
    <source>
        <dbReference type="Proteomes" id="UP000799439"/>
    </source>
</evidence>
<accession>A0A9P4J5V2</accession>
<feature type="region of interest" description="Disordered" evidence="11">
    <location>
        <begin position="480"/>
        <end position="551"/>
    </location>
</feature>
<evidence type="ECO:0000256" key="11">
    <source>
        <dbReference type="SAM" id="MobiDB-lite"/>
    </source>
</evidence>
<dbReference type="EMBL" id="ML996084">
    <property type="protein sequence ID" value="KAF2154022.1"/>
    <property type="molecule type" value="Genomic_DNA"/>
</dbReference>
<sequence>MADVETAPSFGAELKARAQMDGFKPVNAWVTNGISWLDEIQAFYRERSAIEKEYSQKLSALARKYYEKKAKRSSSLSVGDTPTITPGSLESASMTTWGVQLSTLESRAGEHDRFANQLLSNLAEPLKVMGSKLEDLRRHHAEFAGKLEKERDGSYAELKKAKGRYDSVCQDVENKRKKQDGAFDHGRAKAAAAFNQQQDEMRNVKNTYLISINVTNKQKERYYNEYIPELLDSLESLQDLSETRVIKLNSIWLQAAAIEHQTLSQSTQLIDHLSSEIPRNQPHLDSLMFVRHNAADWAPPIDFAFEPSPVWLDDSEMAIDATSQIFLRNILTKSKSSLAELRQDVDAKRREVEGAKRVRGLIREGKDKRDEASVLQAQFQLQEMLHESERKKITAEVEVATIASVVGDISIGAKAHAFKAQTFKIPTNCDLCGERIWGLSAKGFDCKDCGFTCHSKCEMKVPADCPGEVDKAQMKKLKAERQVAAQSSQSQSPAAVTSNGDGANDGGRLTRRDTIGSMSTLSSGYAASAHRSVSGPVAGQENGDNKPAAKIGSSIAGSVRHRIVAPPPIQYTNDSPGGASDSDSPNEERGRMLYPYQKNGDGEVTVDEGDTVAVLEPDDGSGWTKIRAGHATGVVPTSYIEFLGPSPSRSGASTPAAAAPSPAKKKGPAVAPRRGGKKAAPAPEPEGRYVEALYTYAATAEGESDMTEGERLLVVAPDAGDGWIEVQRSGGEKGVVPAGWVRDV</sequence>
<dbReference type="InterPro" id="IPR020454">
    <property type="entry name" value="DAG/PE-bd"/>
</dbReference>
<evidence type="ECO:0000259" key="13">
    <source>
        <dbReference type="PROSITE" id="PS50081"/>
    </source>
</evidence>
<dbReference type="GO" id="GO:0030833">
    <property type="term" value="P:regulation of actin filament polymerization"/>
    <property type="evidence" value="ECO:0007669"/>
    <property type="project" value="TreeGrafter"/>
</dbReference>
<reference evidence="15" key="1">
    <citation type="journal article" date="2020" name="Stud. Mycol.">
        <title>101 Dothideomycetes genomes: a test case for predicting lifestyles and emergence of pathogens.</title>
        <authorList>
            <person name="Haridas S."/>
            <person name="Albert R."/>
            <person name="Binder M."/>
            <person name="Bloem J."/>
            <person name="Labutti K."/>
            <person name="Salamov A."/>
            <person name="Andreopoulos B."/>
            <person name="Baker S."/>
            <person name="Barry K."/>
            <person name="Bills G."/>
            <person name="Bluhm B."/>
            <person name="Cannon C."/>
            <person name="Castanera R."/>
            <person name="Culley D."/>
            <person name="Daum C."/>
            <person name="Ezra D."/>
            <person name="Gonzalez J."/>
            <person name="Henrissat B."/>
            <person name="Kuo A."/>
            <person name="Liang C."/>
            <person name="Lipzen A."/>
            <person name="Lutzoni F."/>
            <person name="Magnuson J."/>
            <person name="Mondo S."/>
            <person name="Nolan M."/>
            <person name="Ohm R."/>
            <person name="Pangilinan J."/>
            <person name="Park H.-J."/>
            <person name="Ramirez L."/>
            <person name="Alfaro M."/>
            <person name="Sun H."/>
            <person name="Tritt A."/>
            <person name="Yoshinaga Y."/>
            <person name="Zwiers L.-H."/>
            <person name="Turgeon B."/>
            <person name="Goodwin S."/>
            <person name="Spatafora J."/>
            <person name="Crous P."/>
            <person name="Grigoriev I."/>
        </authorList>
    </citation>
    <scope>NUCLEOTIDE SEQUENCE</scope>
    <source>
        <strain evidence="15">CBS 260.36</strain>
    </source>
</reference>
<evidence type="ECO:0000259" key="14">
    <source>
        <dbReference type="PROSITE" id="PS51741"/>
    </source>
</evidence>
<feature type="domain" description="SH3" evidence="12">
    <location>
        <begin position="585"/>
        <end position="645"/>
    </location>
</feature>
<gene>
    <name evidence="15" type="ORF">K461DRAFT_267097</name>
</gene>
<comment type="caution">
    <text evidence="15">The sequence shown here is derived from an EMBL/GenBank/DDBJ whole genome shotgun (WGS) entry which is preliminary data.</text>
</comment>
<dbReference type="InterPro" id="IPR046349">
    <property type="entry name" value="C1-like_sf"/>
</dbReference>
<evidence type="ECO:0000256" key="9">
    <source>
        <dbReference type="PROSITE-ProRule" id="PRU01077"/>
    </source>
</evidence>
<dbReference type="InterPro" id="IPR036028">
    <property type="entry name" value="SH3-like_dom_sf"/>
</dbReference>
<dbReference type="FunFam" id="3.30.60.20:FF:000040">
    <property type="entry name" value="Actin polymerization protein Bzz1"/>
    <property type="match status" value="1"/>
</dbReference>
<organism evidence="15 16">
    <name type="scientific">Myriangium duriaei CBS 260.36</name>
    <dbReference type="NCBI Taxonomy" id="1168546"/>
    <lineage>
        <taxon>Eukaryota</taxon>
        <taxon>Fungi</taxon>
        <taxon>Dikarya</taxon>
        <taxon>Ascomycota</taxon>
        <taxon>Pezizomycotina</taxon>
        <taxon>Dothideomycetes</taxon>
        <taxon>Dothideomycetidae</taxon>
        <taxon>Myriangiales</taxon>
        <taxon>Myriangiaceae</taxon>
        <taxon>Myriangium</taxon>
    </lineage>
</organism>
<dbReference type="SUPFAM" id="SSF57889">
    <property type="entry name" value="Cysteine-rich domain"/>
    <property type="match status" value="1"/>
</dbReference>
<feature type="domain" description="F-BAR" evidence="14">
    <location>
        <begin position="8"/>
        <end position="285"/>
    </location>
</feature>
<feature type="compositionally biased region" description="Polar residues" evidence="11">
    <location>
        <begin position="516"/>
        <end position="525"/>
    </location>
</feature>
<comment type="function">
    <text evidence="5">Plays a role in endocytosis and trafficking to the vacuole. Functions with type I myosins to restore polarity of the actin cytoskeleton after NaCl stress.</text>
</comment>
<keyword evidence="16" id="KW-1185">Reference proteome</keyword>
<dbReference type="InterPro" id="IPR002219">
    <property type="entry name" value="PKC_DAG/PE"/>
</dbReference>
<comment type="similarity">
    <text evidence="6">Belongs to the BZZ1 family.</text>
</comment>
<dbReference type="InterPro" id="IPR027267">
    <property type="entry name" value="AH/BAR_dom_sf"/>
</dbReference>
<dbReference type="Pfam" id="PF00130">
    <property type="entry name" value="C1_1"/>
    <property type="match status" value="1"/>
</dbReference>
<dbReference type="PANTHER" id="PTHR15735:SF21">
    <property type="entry name" value="PROTEIN NERVOUS WRECK"/>
    <property type="match status" value="1"/>
</dbReference>
<evidence type="ECO:0000256" key="5">
    <source>
        <dbReference type="ARBA" id="ARBA00054085"/>
    </source>
</evidence>
<feature type="coiled-coil region" evidence="10">
    <location>
        <begin position="331"/>
        <end position="358"/>
    </location>
</feature>
<name>A0A9P4J5V2_9PEZI</name>
<feature type="domain" description="SH3" evidence="12">
    <location>
        <begin position="685"/>
        <end position="744"/>
    </location>
</feature>
<dbReference type="Proteomes" id="UP000799439">
    <property type="component" value="Unassembled WGS sequence"/>
</dbReference>
<dbReference type="OrthoDB" id="8783038at2759"/>
<dbReference type="PROSITE" id="PS00479">
    <property type="entry name" value="ZF_DAG_PE_1"/>
    <property type="match status" value="1"/>
</dbReference>
<evidence type="ECO:0000313" key="15">
    <source>
        <dbReference type="EMBL" id="KAF2154022.1"/>
    </source>
</evidence>
<dbReference type="Pfam" id="PF00611">
    <property type="entry name" value="FCH"/>
    <property type="match status" value="1"/>
</dbReference>
<dbReference type="SMART" id="SM00326">
    <property type="entry name" value="SH3"/>
    <property type="match status" value="2"/>
</dbReference>
<feature type="region of interest" description="Disordered" evidence="11">
    <location>
        <begin position="566"/>
        <end position="594"/>
    </location>
</feature>
<keyword evidence="3" id="KW-0862">Zinc</keyword>
<dbReference type="Pfam" id="PF00018">
    <property type="entry name" value="SH3_1"/>
    <property type="match status" value="1"/>
</dbReference>
<dbReference type="CDD" id="cd11912">
    <property type="entry name" value="SH3_Bzz1_1"/>
    <property type="match status" value="1"/>
</dbReference>
<feature type="domain" description="Phorbol-ester/DAG-type" evidence="13">
    <location>
        <begin position="415"/>
        <end position="465"/>
    </location>
</feature>
<evidence type="ECO:0000256" key="1">
    <source>
        <dbReference type="ARBA" id="ARBA00022443"/>
    </source>
</evidence>
<dbReference type="FunFam" id="1.20.1270.60:FF:000060">
    <property type="entry name" value="Actin polymerization protein Bzz1"/>
    <property type="match status" value="1"/>
</dbReference>
<protein>
    <recommendedName>
        <fullName evidence="7">Protein BZZ1</fullName>
    </recommendedName>
</protein>
<dbReference type="PROSITE" id="PS50081">
    <property type="entry name" value="ZF_DAG_PE_2"/>
    <property type="match status" value="1"/>
</dbReference>
<evidence type="ECO:0000256" key="2">
    <source>
        <dbReference type="ARBA" id="ARBA00022723"/>
    </source>
</evidence>
<dbReference type="GO" id="GO:0045010">
    <property type="term" value="P:actin nucleation"/>
    <property type="evidence" value="ECO:0007669"/>
    <property type="project" value="UniProtKB-ARBA"/>
</dbReference>
<dbReference type="Pfam" id="PF14604">
    <property type="entry name" value="SH3_9"/>
    <property type="match status" value="1"/>
</dbReference>
<evidence type="ECO:0000256" key="8">
    <source>
        <dbReference type="PROSITE-ProRule" id="PRU00192"/>
    </source>
</evidence>
<dbReference type="CDD" id="cd20824">
    <property type="entry name" value="C1_SpBZZ1-like"/>
    <property type="match status" value="1"/>
</dbReference>
<dbReference type="PROSITE" id="PS51741">
    <property type="entry name" value="F_BAR"/>
    <property type="match status" value="1"/>
</dbReference>
<feature type="compositionally biased region" description="Low complexity" evidence="11">
    <location>
        <begin position="645"/>
        <end position="673"/>
    </location>
</feature>
<dbReference type="AlphaFoldDB" id="A0A9P4J5V2"/>
<dbReference type="SUPFAM" id="SSF50044">
    <property type="entry name" value="SH3-domain"/>
    <property type="match status" value="2"/>
</dbReference>
<evidence type="ECO:0000259" key="12">
    <source>
        <dbReference type="PROSITE" id="PS50002"/>
    </source>
</evidence>
<feature type="compositionally biased region" description="Low complexity" evidence="11">
    <location>
        <begin position="482"/>
        <end position="496"/>
    </location>
</feature>
<evidence type="ECO:0000256" key="10">
    <source>
        <dbReference type="SAM" id="Coils"/>
    </source>
</evidence>
<evidence type="ECO:0000256" key="3">
    <source>
        <dbReference type="ARBA" id="ARBA00022833"/>
    </source>
</evidence>
<dbReference type="InterPro" id="IPR035459">
    <property type="entry name" value="Bzz1_SH3_1"/>
</dbReference>